<reference evidence="10" key="2">
    <citation type="journal article" date="2023" name="IMA Fungus">
        <title>Comparative genomic study of the Penicillium genus elucidates a diverse pangenome and 15 lateral gene transfer events.</title>
        <authorList>
            <person name="Petersen C."/>
            <person name="Sorensen T."/>
            <person name="Nielsen M.R."/>
            <person name="Sondergaard T.E."/>
            <person name="Sorensen J.L."/>
            <person name="Fitzpatrick D.A."/>
            <person name="Frisvad J.C."/>
            <person name="Nielsen K.L."/>
        </authorList>
    </citation>
    <scope>NUCLEOTIDE SEQUENCE</scope>
    <source>
        <strain evidence="10">IBT 30069</strain>
    </source>
</reference>
<dbReference type="GO" id="GO:0016874">
    <property type="term" value="F:ligase activity"/>
    <property type="evidence" value="ECO:0007669"/>
    <property type="project" value="UniProtKB-KW"/>
</dbReference>
<dbReference type="InterPro" id="IPR005482">
    <property type="entry name" value="Biotin_COase_C"/>
</dbReference>
<keyword evidence="4 6" id="KW-0067">ATP-binding</keyword>
<dbReference type="Proteomes" id="UP001149165">
    <property type="component" value="Unassembled WGS sequence"/>
</dbReference>
<keyword evidence="2" id="KW-0436">Ligase</keyword>
<feature type="region of interest" description="Disordered" evidence="7">
    <location>
        <begin position="1"/>
        <end position="21"/>
    </location>
</feature>
<keyword evidence="5" id="KW-0092">Biotin</keyword>
<dbReference type="SUPFAM" id="SSF52440">
    <property type="entry name" value="PreATP-grasp domain"/>
    <property type="match status" value="1"/>
</dbReference>
<dbReference type="PANTHER" id="PTHR18866:SF127">
    <property type="match status" value="1"/>
</dbReference>
<proteinExistence type="predicted"/>
<dbReference type="GO" id="GO:0005524">
    <property type="term" value="F:ATP binding"/>
    <property type="evidence" value="ECO:0007669"/>
    <property type="project" value="UniProtKB-UniRule"/>
</dbReference>
<dbReference type="AlphaFoldDB" id="A0A9W9KIY7"/>
<dbReference type="PANTHER" id="PTHR18866">
    <property type="entry name" value="CARBOXYLASE:PYRUVATE/ACETYL-COA/PROPIONYL-COA CARBOXYLASE"/>
    <property type="match status" value="1"/>
</dbReference>
<dbReference type="Pfam" id="PF02786">
    <property type="entry name" value="CPSase_L_D2"/>
    <property type="match status" value="1"/>
</dbReference>
<evidence type="ECO:0000256" key="1">
    <source>
        <dbReference type="ARBA" id="ARBA00001953"/>
    </source>
</evidence>
<dbReference type="PROSITE" id="PS00866">
    <property type="entry name" value="CPSASE_1"/>
    <property type="match status" value="1"/>
</dbReference>
<evidence type="ECO:0000256" key="5">
    <source>
        <dbReference type="ARBA" id="ARBA00023267"/>
    </source>
</evidence>
<evidence type="ECO:0000313" key="10">
    <source>
        <dbReference type="EMBL" id="KAJ5108389.1"/>
    </source>
</evidence>
<dbReference type="InterPro" id="IPR050856">
    <property type="entry name" value="Biotin_carboxylase_complex"/>
</dbReference>
<dbReference type="SUPFAM" id="SSF51246">
    <property type="entry name" value="Rudiment single hybrid motif"/>
    <property type="match status" value="1"/>
</dbReference>
<dbReference type="InterPro" id="IPR011764">
    <property type="entry name" value="Biotin_carboxylation_dom"/>
</dbReference>
<evidence type="ECO:0000259" key="8">
    <source>
        <dbReference type="PROSITE" id="PS50975"/>
    </source>
</evidence>
<dbReference type="PROSITE" id="PS00867">
    <property type="entry name" value="CPSASE_2"/>
    <property type="match status" value="1"/>
</dbReference>
<dbReference type="CDD" id="cd06850">
    <property type="entry name" value="biotinyl_domain"/>
    <property type="match status" value="1"/>
</dbReference>
<dbReference type="EMBL" id="JAPQKH010000003">
    <property type="protein sequence ID" value="KAJ5108389.1"/>
    <property type="molecule type" value="Genomic_DNA"/>
</dbReference>
<dbReference type="SMART" id="SM00878">
    <property type="entry name" value="Biotin_carb_C"/>
    <property type="match status" value="1"/>
</dbReference>
<evidence type="ECO:0000256" key="2">
    <source>
        <dbReference type="ARBA" id="ARBA00022598"/>
    </source>
</evidence>
<evidence type="ECO:0000256" key="7">
    <source>
        <dbReference type="SAM" id="MobiDB-lite"/>
    </source>
</evidence>
<dbReference type="InterPro" id="IPR011054">
    <property type="entry name" value="Rudment_hybrid_motif"/>
</dbReference>
<evidence type="ECO:0000256" key="3">
    <source>
        <dbReference type="ARBA" id="ARBA00022741"/>
    </source>
</evidence>
<dbReference type="GO" id="GO:0046872">
    <property type="term" value="F:metal ion binding"/>
    <property type="evidence" value="ECO:0007669"/>
    <property type="project" value="InterPro"/>
</dbReference>
<gene>
    <name evidence="10" type="ORF">N7456_005064</name>
</gene>
<dbReference type="InterPro" id="IPR005481">
    <property type="entry name" value="BC-like_N"/>
</dbReference>
<evidence type="ECO:0000256" key="6">
    <source>
        <dbReference type="PROSITE-ProRule" id="PRU00409"/>
    </source>
</evidence>
<dbReference type="Gene3D" id="2.40.50.100">
    <property type="match status" value="1"/>
</dbReference>
<dbReference type="OrthoDB" id="196847at2759"/>
<evidence type="ECO:0000313" key="11">
    <source>
        <dbReference type="Proteomes" id="UP001149165"/>
    </source>
</evidence>
<comment type="caution">
    <text evidence="10">The sequence shown here is derived from an EMBL/GenBank/DDBJ whole genome shotgun (WGS) entry which is preliminary data.</text>
</comment>
<dbReference type="PROSITE" id="PS50979">
    <property type="entry name" value="BC"/>
    <property type="match status" value="1"/>
</dbReference>
<dbReference type="InterPro" id="IPR000089">
    <property type="entry name" value="Biotin_lipoyl"/>
</dbReference>
<dbReference type="InterPro" id="IPR011053">
    <property type="entry name" value="Single_hybrid_motif"/>
</dbReference>
<reference evidence="10" key="1">
    <citation type="submission" date="2022-11" db="EMBL/GenBank/DDBJ databases">
        <authorList>
            <person name="Petersen C."/>
        </authorList>
    </citation>
    <scope>NUCLEOTIDE SEQUENCE</scope>
    <source>
        <strain evidence="10">IBT 30069</strain>
    </source>
</reference>
<dbReference type="InterPro" id="IPR005479">
    <property type="entry name" value="CPAse_ATP-bd"/>
</dbReference>
<accession>A0A9W9KIY7</accession>
<dbReference type="Gene3D" id="3.30.470.20">
    <property type="entry name" value="ATP-grasp fold, B domain"/>
    <property type="match status" value="1"/>
</dbReference>
<dbReference type="SUPFAM" id="SSF56059">
    <property type="entry name" value="Glutathione synthetase ATP-binding domain-like"/>
    <property type="match status" value="1"/>
</dbReference>
<dbReference type="InterPro" id="IPR016185">
    <property type="entry name" value="PreATP-grasp_dom_sf"/>
</dbReference>
<dbReference type="Pfam" id="PF00289">
    <property type="entry name" value="Biotin_carb_N"/>
    <property type="match status" value="1"/>
</dbReference>
<dbReference type="Pfam" id="PF02785">
    <property type="entry name" value="Biotin_carb_C"/>
    <property type="match status" value="1"/>
</dbReference>
<feature type="compositionally biased region" description="Polar residues" evidence="7">
    <location>
        <begin position="1"/>
        <end position="13"/>
    </location>
</feature>
<protein>
    <recommendedName>
        <fullName evidence="12">Pyruvate carboxylase</fullName>
    </recommendedName>
</protein>
<keyword evidence="11" id="KW-1185">Reference proteome</keyword>
<name>A0A9W9KIY7_9EURO</name>
<feature type="domain" description="Biotin carboxylation" evidence="9">
    <location>
        <begin position="37"/>
        <end position="494"/>
    </location>
</feature>
<dbReference type="InterPro" id="IPR011761">
    <property type="entry name" value="ATP-grasp"/>
</dbReference>
<feature type="domain" description="ATP-grasp" evidence="8">
    <location>
        <begin position="158"/>
        <end position="358"/>
    </location>
</feature>
<comment type="cofactor">
    <cofactor evidence="1">
        <name>biotin</name>
        <dbReference type="ChEBI" id="CHEBI:57586"/>
    </cofactor>
</comment>
<sequence>MTNISNIPVSTGHGNAAPQRSPLFVAEPPLASNGRPIIQKILIANRGEIACRIIQTCRKLNIISTSIYVNEDASSRHIQDADEAMNIGSIEGENGNPFLDIDLLVQTAVSVGAQAIHPGYGYLSENAEFANRVRKAGLIFIGPSASAMSTLGDKRSSKDYLSKHAPDVPLIPGFAGSSQEVDALRRAADKIGFPVMLKASAGGGGKGIRIVRESGQLKDELERAQSEASRSFGSSDCILEKYIESSKHVEIQILGDSHGEVVSFFDRDCSIQRRHQKVIEETPCPFLNEETRSKISETAVRIAKLIGYENAGTVEFVLDVKTNKFYFLEVNARLQVEHPITEEVTGVDLVSLQIFAAAGGKLSSLPPLRNVSQHGHAIEVRLCAEDPQRNFFPEHGKVHLWLPAMGSLAPGRDIRYETAVTTGASVSIYFDSMIAKIVVWATTRSLAIEKMAKVLARTACIGVKTNQAFLQACLTSAAFSDPAYTTSFIPSQIDNLLQFPSHENLADLERVFSIIPSLVIRKVPEHALGSKSQKPLRAVRRQFRNQRFDPVNVHCDVVTTTHLLGGKQNPSSRLMCIWKSRAPVDSSVQEEAYIFPVQELETSAGASLTAAAEVSAQYNAISQDLRSGKAVSSAPYKVSILAWDPVDQSKSSSDTWKTSTMELSVNGAKIQAYVVLPSIQPYSLSSEIDRSQSIFCHLPVLGTWIEFKRDTLLSFAESLRSMTKANNESEQKVITAPMPCKVLSVLKKNGDEVKSGETVMVIESMKMEVSIFVSTTGKFETKWEKGDAVEEGKVLCSVV</sequence>
<dbReference type="Pfam" id="PF00364">
    <property type="entry name" value="Biotin_lipoyl"/>
    <property type="match status" value="1"/>
</dbReference>
<dbReference type="PROSITE" id="PS50975">
    <property type="entry name" value="ATP_GRASP"/>
    <property type="match status" value="1"/>
</dbReference>
<evidence type="ECO:0000259" key="9">
    <source>
        <dbReference type="PROSITE" id="PS50979"/>
    </source>
</evidence>
<dbReference type="FunFam" id="3.30.1490.20:FF:000003">
    <property type="entry name" value="acetyl-CoA carboxylase isoform X1"/>
    <property type="match status" value="1"/>
</dbReference>
<evidence type="ECO:0008006" key="12">
    <source>
        <dbReference type="Google" id="ProtNLM"/>
    </source>
</evidence>
<keyword evidence="3 6" id="KW-0547">Nucleotide-binding</keyword>
<dbReference type="SUPFAM" id="SSF51230">
    <property type="entry name" value="Single hybrid motif"/>
    <property type="match status" value="1"/>
</dbReference>
<organism evidence="10 11">
    <name type="scientific">Penicillium angulare</name>
    <dbReference type="NCBI Taxonomy" id="116970"/>
    <lineage>
        <taxon>Eukaryota</taxon>
        <taxon>Fungi</taxon>
        <taxon>Dikarya</taxon>
        <taxon>Ascomycota</taxon>
        <taxon>Pezizomycotina</taxon>
        <taxon>Eurotiomycetes</taxon>
        <taxon>Eurotiomycetidae</taxon>
        <taxon>Eurotiales</taxon>
        <taxon>Aspergillaceae</taxon>
        <taxon>Penicillium</taxon>
    </lineage>
</organism>
<evidence type="ECO:0000256" key="4">
    <source>
        <dbReference type="ARBA" id="ARBA00022840"/>
    </source>
</evidence>